<evidence type="ECO:0000313" key="4">
    <source>
        <dbReference type="Proteomes" id="UP000199574"/>
    </source>
</evidence>
<organism evidence="3 4">
    <name type="scientific">Maribacter dokdonensis</name>
    <dbReference type="NCBI Taxonomy" id="320912"/>
    <lineage>
        <taxon>Bacteria</taxon>
        <taxon>Pseudomonadati</taxon>
        <taxon>Bacteroidota</taxon>
        <taxon>Flavobacteriia</taxon>
        <taxon>Flavobacteriales</taxon>
        <taxon>Flavobacteriaceae</taxon>
        <taxon>Maribacter</taxon>
    </lineage>
</organism>
<feature type="chain" id="PRO_5046485268" description="Holin" evidence="2">
    <location>
        <begin position="21"/>
        <end position="107"/>
    </location>
</feature>
<keyword evidence="2" id="KW-0732">Signal</keyword>
<evidence type="ECO:0008006" key="5">
    <source>
        <dbReference type="Google" id="ProtNLM"/>
    </source>
</evidence>
<evidence type="ECO:0000256" key="1">
    <source>
        <dbReference type="SAM" id="Phobius"/>
    </source>
</evidence>
<sequence length="107" mass="11578">MKNSLKLLFVLLLAPMALLAQEETIDFGSATSVITWLMPLITLGTTWLIKQIAPVVTGTATLIVVPLVSTAIAWLGTVLEPDSSFTISFLVGLGSVFLNQLYREITK</sequence>
<keyword evidence="1" id="KW-1133">Transmembrane helix</keyword>
<evidence type="ECO:0000313" key="3">
    <source>
        <dbReference type="EMBL" id="SDT16172.1"/>
    </source>
</evidence>
<protein>
    <recommendedName>
        <fullName evidence="5">Holin</fullName>
    </recommendedName>
</protein>
<gene>
    <name evidence="3" type="ORF">SAMN05192545_2909</name>
</gene>
<feature type="transmembrane region" description="Helical" evidence="1">
    <location>
        <begin position="83"/>
        <end position="102"/>
    </location>
</feature>
<proteinExistence type="predicted"/>
<feature type="signal peptide" evidence="2">
    <location>
        <begin position="1"/>
        <end position="20"/>
    </location>
</feature>
<keyword evidence="1" id="KW-0472">Membrane</keyword>
<reference evidence="3 4" key="1">
    <citation type="submission" date="2016-10" db="EMBL/GenBank/DDBJ databases">
        <authorList>
            <person name="Varghese N."/>
            <person name="Submissions S."/>
        </authorList>
    </citation>
    <scope>NUCLEOTIDE SEQUENCE [LARGE SCALE GENOMIC DNA]</scope>
    <source>
        <strain evidence="3 4">MAR_2009_60</strain>
    </source>
</reference>
<keyword evidence="4" id="KW-1185">Reference proteome</keyword>
<dbReference type="Proteomes" id="UP000199574">
    <property type="component" value="Chromosome I"/>
</dbReference>
<keyword evidence="1" id="KW-0812">Transmembrane</keyword>
<feature type="transmembrane region" description="Helical" evidence="1">
    <location>
        <begin position="56"/>
        <end position="77"/>
    </location>
</feature>
<dbReference type="EMBL" id="LT629754">
    <property type="protein sequence ID" value="SDT16172.1"/>
    <property type="molecule type" value="Genomic_DNA"/>
</dbReference>
<name>A0ABY0UTP1_9FLAO</name>
<feature type="transmembrane region" description="Helical" evidence="1">
    <location>
        <begin position="30"/>
        <end position="49"/>
    </location>
</feature>
<dbReference type="RefSeq" id="WP_091607060.1">
    <property type="nucleotide sequence ID" value="NZ_LT629754.1"/>
</dbReference>
<dbReference type="GeneID" id="90591439"/>
<accession>A0ABY0UTP1</accession>
<evidence type="ECO:0000256" key="2">
    <source>
        <dbReference type="SAM" id="SignalP"/>
    </source>
</evidence>